<dbReference type="InterPro" id="IPR000847">
    <property type="entry name" value="LysR_HTH_N"/>
</dbReference>
<evidence type="ECO:0000313" key="6">
    <source>
        <dbReference type="EMBL" id="KGM32444.1"/>
    </source>
</evidence>
<dbReference type="EMBL" id="JANX01000316">
    <property type="protein sequence ID" value="KGM32444.1"/>
    <property type="molecule type" value="Genomic_DNA"/>
</dbReference>
<evidence type="ECO:0000259" key="5">
    <source>
        <dbReference type="PROSITE" id="PS50931"/>
    </source>
</evidence>
<keyword evidence="4" id="KW-0804">Transcription</keyword>
<dbReference type="Gene3D" id="3.40.190.10">
    <property type="entry name" value="Periplasmic binding protein-like II"/>
    <property type="match status" value="2"/>
</dbReference>
<dbReference type="PANTHER" id="PTHR30537">
    <property type="entry name" value="HTH-TYPE TRANSCRIPTIONAL REGULATOR"/>
    <property type="match status" value="1"/>
</dbReference>
<dbReference type="FunFam" id="1.10.10.10:FF:000001">
    <property type="entry name" value="LysR family transcriptional regulator"/>
    <property type="match status" value="1"/>
</dbReference>
<dbReference type="Pfam" id="PF00126">
    <property type="entry name" value="HTH_1"/>
    <property type="match status" value="1"/>
</dbReference>
<evidence type="ECO:0000256" key="1">
    <source>
        <dbReference type="ARBA" id="ARBA00009437"/>
    </source>
</evidence>
<protein>
    <recommendedName>
        <fullName evidence="5">HTH lysR-type domain-containing protein</fullName>
    </recommendedName>
</protein>
<dbReference type="Pfam" id="PF03466">
    <property type="entry name" value="LysR_substrate"/>
    <property type="match status" value="1"/>
</dbReference>
<dbReference type="GO" id="GO:0006351">
    <property type="term" value="P:DNA-templated transcription"/>
    <property type="evidence" value="ECO:0007669"/>
    <property type="project" value="TreeGrafter"/>
</dbReference>
<dbReference type="Gene3D" id="1.10.10.10">
    <property type="entry name" value="Winged helix-like DNA-binding domain superfamily/Winged helix DNA-binding domain"/>
    <property type="match status" value="1"/>
</dbReference>
<evidence type="ECO:0000256" key="2">
    <source>
        <dbReference type="ARBA" id="ARBA00023015"/>
    </source>
</evidence>
<dbReference type="SUPFAM" id="SSF46785">
    <property type="entry name" value="Winged helix' DNA-binding domain"/>
    <property type="match status" value="1"/>
</dbReference>
<dbReference type="GO" id="GO:0043565">
    <property type="term" value="F:sequence-specific DNA binding"/>
    <property type="evidence" value="ECO:0007669"/>
    <property type="project" value="TreeGrafter"/>
</dbReference>
<evidence type="ECO:0000313" key="7">
    <source>
        <dbReference type="Proteomes" id="UP000029995"/>
    </source>
</evidence>
<dbReference type="Proteomes" id="UP000029995">
    <property type="component" value="Unassembled WGS sequence"/>
</dbReference>
<dbReference type="PANTHER" id="PTHR30537:SF26">
    <property type="entry name" value="GLYCINE CLEAVAGE SYSTEM TRANSCRIPTIONAL ACTIVATOR"/>
    <property type="match status" value="1"/>
</dbReference>
<reference evidence="6 7" key="1">
    <citation type="submission" date="2014-01" db="EMBL/GenBank/DDBJ databases">
        <title>Genome sequence determination for a cystic fibrosis isolate, Inquilinus limosus.</title>
        <authorList>
            <person name="Pino M."/>
            <person name="Di Conza J."/>
            <person name="Gutkind G."/>
        </authorList>
    </citation>
    <scope>NUCLEOTIDE SEQUENCE [LARGE SCALE GENOMIC DNA]</scope>
    <source>
        <strain evidence="6 7">MP06</strain>
    </source>
</reference>
<proteinExistence type="inferred from homology"/>
<dbReference type="InterPro" id="IPR036388">
    <property type="entry name" value="WH-like_DNA-bd_sf"/>
</dbReference>
<feature type="domain" description="HTH lysR-type" evidence="5">
    <location>
        <begin position="7"/>
        <end position="64"/>
    </location>
</feature>
<dbReference type="GO" id="GO:0003700">
    <property type="term" value="F:DNA-binding transcription factor activity"/>
    <property type="evidence" value="ECO:0007669"/>
    <property type="project" value="InterPro"/>
</dbReference>
<gene>
    <name evidence="6" type="ORF">P409_21330</name>
</gene>
<dbReference type="InterPro" id="IPR058163">
    <property type="entry name" value="LysR-type_TF_proteobact-type"/>
</dbReference>
<comment type="caution">
    <text evidence="6">The sequence shown here is derived from an EMBL/GenBank/DDBJ whole genome shotgun (WGS) entry which is preliminary data.</text>
</comment>
<keyword evidence="2" id="KW-0805">Transcription regulation</keyword>
<accession>A0A0A0D305</accession>
<comment type="similarity">
    <text evidence="1">Belongs to the LysR transcriptional regulatory family.</text>
</comment>
<evidence type="ECO:0000256" key="3">
    <source>
        <dbReference type="ARBA" id="ARBA00023125"/>
    </source>
</evidence>
<dbReference type="PRINTS" id="PR00039">
    <property type="entry name" value="HTHLYSR"/>
</dbReference>
<dbReference type="InterPro" id="IPR005119">
    <property type="entry name" value="LysR_subst-bd"/>
</dbReference>
<evidence type="ECO:0000256" key="4">
    <source>
        <dbReference type="ARBA" id="ARBA00023163"/>
    </source>
</evidence>
<dbReference type="AlphaFoldDB" id="A0A0A0D305"/>
<dbReference type="CDD" id="cd08432">
    <property type="entry name" value="PBP2_GcdR_TrpI_HvrB_AmpR_like"/>
    <property type="match status" value="1"/>
</dbReference>
<dbReference type="RefSeq" id="WP_034843409.1">
    <property type="nucleotide sequence ID" value="NZ_JANX01000316.1"/>
</dbReference>
<dbReference type="PROSITE" id="PS50931">
    <property type="entry name" value="HTH_LYSR"/>
    <property type="match status" value="1"/>
</dbReference>
<keyword evidence="3" id="KW-0238">DNA-binding</keyword>
<dbReference type="SUPFAM" id="SSF53850">
    <property type="entry name" value="Periplasmic binding protein-like II"/>
    <property type="match status" value="1"/>
</dbReference>
<dbReference type="OrthoDB" id="9807765at2"/>
<dbReference type="InterPro" id="IPR036390">
    <property type="entry name" value="WH_DNA-bd_sf"/>
</dbReference>
<name>A0A0A0D305_9PROT</name>
<dbReference type="NCBIfam" id="NF008352">
    <property type="entry name" value="PRK11139.1"/>
    <property type="match status" value="1"/>
</dbReference>
<organism evidence="6 7">
    <name type="scientific">Inquilinus limosus MP06</name>
    <dbReference type="NCBI Taxonomy" id="1398085"/>
    <lineage>
        <taxon>Bacteria</taxon>
        <taxon>Pseudomonadati</taxon>
        <taxon>Pseudomonadota</taxon>
        <taxon>Alphaproteobacteria</taxon>
        <taxon>Rhodospirillales</taxon>
        <taxon>Rhodospirillaceae</taxon>
        <taxon>Inquilinus</taxon>
    </lineage>
</organism>
<sequence>MLADRLPPLNGLRAFRAAARHLSFRAAAEALNVTQSAVAQQVRGLEQALGAPLFERHARGLALTPAGEALLPPVEQAFRLIADAAERIMQQAEVLTVSATPSFVSRWLVPRLDGFTRRHPGIDVRLSASNDLVDFRRDGVDIAIRYGTRVDAGLSAQLLFPADPVAVCSPALCRAGGTLDPADLGTRVPLLHDSHFLWGEWYRAAGRDEAEARRGVRFSHTLHAIEAALLGQGIALVPRPLVERELRAGQLAAPDLGISLPPARGFHIVAPPELWDTRKVAAMRLWLLSEAAG</sequence>